<dbReference type="Gene3D" id="1.25.40.10">
    <property type="entry name" value="Tetratricopeptide repeat domain"/>
    <property type="match status" value="1"/>
</dbReference>
<feature type="transmembrane region" description="Helical" evidence="13">
    <location>
        <begin position="255"/>
        <end position="276"/>
    </location>
</feature>
<name>A0A4V5PNH5_9BACT</name>
<evidence type="ECO:0000256" key="4">
    <source>
        <dbReference type="ARBA" id="ARBA00022670"/>
    </source>
</evidence>
<dbReference type="GO" id="GO:0005886">
    <property type="term" value="C:plasma membrane"/>
    <property type="evidence" value="ECO:0007669"/>
    <property type="project" value="UniProtKB-SubCell"/>
</dbReference>
<evidence type="ECO:0000256" key="10">
    <source>
        <dbReference type="ARBA" id="ARBA00023049"/>
    </source>
</evidence>
<evidence type="ECO:0000256" key="9">
    <source>
        <dbReference type="ARBA" id="ARBA00022989"/>
    </source>
</evidence>
<feature type="region of interest" description="Disordered" evidence="12">
    <location>
        <begin position="667"/>
        <end position="696"/>
    </location>
</feature>
<dbReference type="CDD" id="cd07328">
    <property type="entry name" value="M48_Ste24p_like"/>
    <property type="match status" value="1"/>
</dbReference>
<accession>A0A4V5PNH5</accession>
<keyword evidence="5 13" id="KW-0812">Transmembrane</keyword>
<evidence type="ECO:0000256" key="11">
    <source>
        <dbReference type="ARBA" id="ARBA00023136"/>
    </source>
</evidence>
<dbReference type="Pfam" id="PF01435">
    <property type="entry name" value="Peptidase_M48"/>
    <property type="match status" value="1"/>
</dbReference>
<dbReference type="SUPFAM" id="SSF48452">
    <property type="entry name" value="TPR-like"/>
    <property type="match status" value="1"/>
</dbReference>
<comment type="caution">
    <text evidence="15">The sequence shown here is derived from an EMBL/GenBank/DDBJ whole genome shotgun (WGS) entry which is preliminary data.</text>
</comment>
<feature type="compositionally biased region" description="Acidic residues" evidence="12">
    <location>
        <begin position="678"/>
        <end position="689"/>
    </location>
</feature>
<evidence type="ECO:0000256" key="2">
    <source>
        <dbReference type="ARBA" id="ARBA00004651"/>
    </source>
</evidence>
<keyword evidence="11 13" id="KW-0472">Membrane</keyword>
<dbReference type="InterPro" id="IPR050083">
    <property type="entry name" value="HtpX_protease"/>
</dbReference>
<keyword evidence="7" id="KW-0378">Hydrolase</keyword>
<dbReference type="InterPro" id="IPR001915">
    <property type="entry name" value="Peptidase_M48"/>
</dbReference>
<evidence type="ECO:0000313" key="15">
    <source>
        <dbReference type="EMBL" id="TKD12342.1"/>
    </source>
</evidence>
<keyword evidence="3" id="KW-1003">Cell membrane</keyword>
<evidence type="ECO:0000256" key="5">
    <source>
        <dbReference type="ARBA" id="ARBA00022692"/>
    </source>
</evidence>
<keyword evidence="10" id="KW-0482">Metalloprotease</keyword>
<dbReference type="GO" id="GO:0046872">
    <property type="term" value="F:metal ion binding"/>
    <property type="evidence" value="ECO:0007669"/>
    <property type="project" value="UniProtKB-KW"/>
</dbReference>
<protein>
    <recommendedName>
        <fullName evidence="14">Peptidase M48 domain-containing protein</fullName>
    </recommendedName>
</protein>
<gene>
    <name evidence="15" type="ORF">E8A74_04380</name>
</gene>
<evidence type="ECO:0000256" key="1">
    <source>
        <dbReference type="ARBA" id="ARBA00001947"/>
    </source>
</evidence>
<feature type="transmembrane region" description="Helical" evidence="13">
    <location>
        <begin position="345"/>
        <end position="365"/>
    </location>
</feature>
<organism evidence="15 16">
    <name type="scientific">Polyangium fumosum</name>
    <dbReference type="NCBI Taxonomy" id="889272"/>
    <lineage>
        <taxon>Bacteria</taxon>
        <taxon>Pseudomonadati</taxon>
        <taxon>Myxococcota</taxon>
        <taxon>Polyangia</taxon>
        <taxon>Polyangiales</taxon>
        <taxon>Polyangiaceae</taxon>
        <taxon>Polyangium</taxon>
    </lineage>
</organism>
<comment type="subcellular location">
    <subcellularLocation>
        <location evidence="2">Cell membrane</location>
        <topology evidence="2">Multi-pass membrane protein</topology>
    </subcellularLocation>
</comment>
<proteinExistence type="predicted"/>
<keyword evidence="8" id="KW-0862">Zinc</keyword>
<evidence type="ECO:0000256" key="12">
    <source>
        <dbReference type="SAM" id="MobiDB-lite"/>
    </source>
</evidence>
<comment type="cofactor">
    <cofactor evidence="1">
        <name>Zn(2+)</name>
        <dbReference type="ChEBI" id="CHEBI:29105"/>
    </cofactor>
</comment>
<keyword evidence="16" id="KW-1185">Reference proteome</keyword>
<feature type="domain" description="Peptidase M48" evidence="14">
    <location>
        <begin position="441"/>
        <end position="614"/>
    </location>
</feature>
<dbReference type="Proteomes" id="UP000309215">
    <property type="component" value="Unassembled WGS sequence"/>
</dbReference>
<dbReference type="AlphaFoldDB" id="A0A4V5PNH5"/>
<evidence type="ECO:0000256" key="6">
    <source>
        <dbReference type="ARBA" id="ARBA00022723"/>
    </source>
</evidence>
<dbReference type="PANTHER" id="PTHR43221:SF1">
    <property type="entry name" value="PROTEASE HTPX"/>
    <property type="match status" value="1"/>
</dbReference>
<evidence type="ECO:0000313" key="16">
    <source>
        <dbReference type="Proteomes" id="UP000309215"/>
    </source>
</evidence>
<evidence type="ECO:0000259" key="14">
    <source>
        <dbReference type="Pfam" id="PF01435"/>
    </source>
</evidence>
<evidence type="ECO:0000256" key="8">
    <source>
        <dbReference type="ARBA" id="ARBA00022833"/>
    </source>
</evidence>
<keyword evidence="4" id="KW-0645">Protease</keyword>
<dbReference type="Gene3D" id="3.30.2010.10">
    <property type="entry name" value="Metalloproteases ('zincins'), catalytic domain"/>
    <property type="match status" value="1"/>
</dbReference>
<evidence type="ECO:0000256" key="13">
    <source>
        <dbReference type="SAM" id="Phobius"/>
    </source>
</evidence>
<reference evidence="15 16" key="1">
    <citation type="submission" date="2019-04" db="EMBL/GenBank/DDBJ databases">
        <authorList>
            <person name="Li Y."/>
            <person name="Wang J."/>
        </authorList>
    </citation>
    <scope>NUCLEOTIDE SEQUENCE [LARGE SCALE GENOMIC DNA]</scope>
    <source>
        <strain evidence="15 16">DSM 14668</strain>
    </source>
</reference>
<evidence type="ECO:0000256" key="3">
    <source>
        <dbReference type="ARBA" id="ARBA00022475"/>
    </source>
</evidence>
<keyword evidence="6" id="KW-0479">Metal-binding</keyword>
<dbReference type="GO" id="GO:0004222">
    <property type="term" value="F:metalloendopeptidase activity"/>
    <property type="evidence" value="ECO:0007669"/>
    <property type="project" value="InterPro"/>
</dbReference>
<evidence type="ECO:0000256" key="7">
    <source>
        <dbReference type="ARBA" id="ARBA00022801"/>
    </source>
</evidence>
<dbReference type="GO" id="GO:0006508">
    <property type="term" value="P:proteolysis"/>
    <property type="evidence" value="ECO:0007669"/>
    <property type="project" value="UniProtKB-KW"/>
</dbReference>
<dbReference type="InterPro" id="IPR011990">
    <property type="entry name" value="TPR-like_helical_dom_sf"/>
</dbReference>
<dbReference type="PANTHER" id="PTHR43221">
    <property type="entry name" value="PROTEASE HTPX"/>
    <property type="match status" value="1"/>
</dbReference>
<dbReference type="EMBL" id="SSMQ01000003">
    <property type="protein sequence ID" value="TKD12342.1"/>
    <property type="molecule type" value="Genomic_DNA"/>
</dbReference>
<feature type="transmembrane region" description="Helical" evidence="13">
    <location>
        <begin position="308"/>
        <end position="339"/>
    </location>
</feature>
<keyword evidence="9 13" id="KW-1133">Transmembrane helix</keyword>
<sequence length="696" mass="75870">MGGMRTTWGKRAWRFGGAWLVALAGLLTSGEGKAADEAAFERELAAQIQKLDPEAATLFAEANAARERSDLASAAGLYEQVRARVPKFSAATRRLCTVKLHQGARNEAIALCRKALETEDVAENKAALAQALLLRPQGAAPNTLDVREAFELASSAAARKPDDKFAQLLHCESALQYSRFDQLRSCSRALERIAPEFAPTYLYASMVDASEGHLDKALEKLERGKSLGIDEATYTSLKGQYEEAMPFHERYGATMLYGFLGWLAGLVALLGLGGLLSKLTLRAATAVPKSADENATGADKWLRRIYGVVLWACCAYYYISLPIVMSLVLVAGGGIIYGFLAIGRIPVKLVAIVAIFTLVSLWAMLKSIFFRRKEGEPGDKLDLAEHPKLRAVLEEVAGRIGTRPVDNVYMTPTTEVGVFERGGLLRQLTGRTERCLVLGAGVLDGFSIGAFKAVLAHEYGHFHNEDTAGGGFALAVRRSVFTMALSLAQGGAAGWYNPAWLFVSGFHKIFLRISQGASRLQEVLADRWAAFAYGADAFTEGLKHVIERSIRFDVHTQVALSEVIQEKRALANLYRYRVRGKTPEDAEIEKAVDEAIHAEPSPYDSHPSPADRFAWVNALPKRTIESSPDDTLEVWALFGDRAKLEKQMTQKIREAVAMNHGVVIPAGKPKAKVKKDEAGEETDEAEEQAPEAAGAA</sequence>